<evidence type="ECO:0000313" key="3">
    <source>
        <dbReference type="Proteomes" id="UP000636709"/>
    </source>
</evidence>
<dbReference type="AlphaFoldDB" id="A0A835F8R0"/>
<accession>A0A835F8R0</accession>
<protein>
    <submittedName>
        <fullName evidence="2">Uncharacterized protein</fullName>
    </submittedName>
</protein>
<proteinExistence type="predicted"/>
<gene>
    <name evidence="2" type="ORF">HU200_016350</name>
</gene>
<name>A0A835F8R0_9POAL</name>
<feature type="compositionally biased region" description="Low complexity" evidence="1">
    <location>
        <begin position="60"/>
        <end position="70"/>
    </location>
</feature>
<dbReference type="Proteomes" id="UP000636709">
    <property type="component" value="Unassembled WGS sequence"/>
</dbReference>
<comment type="caution">
    <text evidence="2">The sequence shown here is derived from an EMBL/GenBank/DDBJ whole genome shotgun (WGS) entry which is preliminary data.</text>
</comment>
<feature type="region of interest" description="Disordered" evidence="1">
    <location>
        <begin position="20"/>
        <end position="70"/>
    </location>
</feature>
<reference evidence="2" key="1">
    <citation type="submission" date="2020-07" db="EMBL/GenBank/DDBJ databases">
        <title>Genome sequence and genetic diversity analysis of an under-domesticated orphan crop, white fonio (Digitaria exilis).</title>
        <authorList>
            <person name="Bennetzen J.L."/>
            <person name="Chen S."/>
            <person name="Ma X."/>
            <person name="Wang X."/>
            <person name="Yssel A.E.J."/>
            <person name="Chaluvadi S.R."/>
            <person name="Johnson M."/>
            <person name="Gangashetty P."/>
            <person name="Hamidou F."/>
            <person name="Sanogo M.D."/>
            <person name="Zwaenepoel A."/>
            <person name="Wallace J."/>
            <person name="Van De Peer Y."/>
            <person name="Van Deynze A."/>
        </authorList>
    </citation>
    <scope>NUCLEOTIDE SEQUENCE</scope>
    <source>
        <tissue evidence="2">Leaves</tissue>
    </source>
</reference>
<organism evidence="2 3">
    <name type="scientific">Digitaria exilis</name>
    <dbReference type="NCBI Taxonomy" id="1010633"/>
    <lineage>
        <taxon>Eukaryota</taxon>
        <taxon>Viridiplantae</taxon>
        <taxon>Streptophyta</taxon>
        <taxon>Embryophyta</taxon>
        <taxon>Tracheophyta</taxon>
        <taxon>Spermatophyta</taxon>
        <taxon>Magnoliopsida</taxon>
        <taxon>Liliopsida</taxon>
        <taxon>Poales</taxon>
        <taxon>Poaceae</taxon>
        <taxon>PACMAD clade</taxon>
        <taxon>Panicoideae</taxon>
        <taxon>Panicodae</taxon>
        <taxon>Paniceae</taxon>
        <taxon>Anthephorinae</taxon>
        <taxon>Digitaria</taxon>
    </lineage>
</organism>
<keyword evidence="3" id="KW-1185">Reference proteome</keyword>
<evidence type="ECO:0000256" key="1">
    <source>
        <dbReference type="SAM" id="MobiDB-lite"/>
    </source>
</evidence>
<dbReference type="EMBL" id="JACEFO010001608">
    <property type="protein sequence ID" value="KAF8731296.1"/>
    <property type="molecule type" value="Genomic_DNA"/>
</dbReference>
<evidence type="ECO:0000313" key="2">
    <source>
        <dbReference type="EMBL" id="KAF8731296.1"/>
    </source>
</evidence>
<sequence length="70" mass="7499">MEDPLCPDVWCKCPYHMKKNQPPPPPTSSGGGAGPSKFSGGDGEPSHNSAGGAWYDQAPSSQYSQSNYYY</sequence>